<evidence type="ECO:0000313" key="1">
    <source>
        <dbReference type="EMBL" id="KAK1852155.1"/>
    </source>
</evidence>
<organism evidence="1 2">
    <name type="scientific">Colletotrichum chrysophilum</name>
    <dbReference type="NCBI Taxonomy" id="1836956"/>
    <lineage>
        <taxon>Eukaryota</taxon>
        <taxon>Fungi</taxon>
        <taxon>Dikarya</taxon>
        <taxon>Ascomycota</taxon>
        <taxon>Pezizomycotina</taxon>
        <taxon>Sordariomycetes</taxon>
        <taxon>Hypocreomycetidae</taxon>
        <taxon>Glomerellales</taxon>
        <taxon>Glomerellaceae</taxon>
        <taxon>Colletotrichum</taxon>
        <taxon>Colletotrichum gloeosporioides species complex</taxon>
    </lineage>
</organism>
<reference evidence="1" key="1">
    <citation type="submission" date="2023-01" db="EMBL/GenBank/DDBJ databases">
        <title>Colletotrichum chrysophilum M932 genome sequence.</title>
        <authorList>
            <person name="Baroncelli R."/>
        </authorList>
    </citation>
    <scope>NUCLEOTIDE SEQUENCE</scope>
    <source>
        <strain evidence="1">M932</strain>
    </source>
</reference>
<keyword evidence="2" id="KW-1185">Reference proteome</keyword>
<sequence length="148" mass="16033">MPPTRWNPTLLPMSDAAQRAFSAIYISSLTPEAGHIALKSPDVSSDGGAWRSGSRLKQASAIFTCTDTDSEDELRVVRRWLIRRGLDTWVTDDPSTVVAVALLETEPIDLSRLPCLPRDTTSASAVLTRQIAQLYGSGDISCSGTARQ</sequence>
<proteinExistence type="predicted"/>
<protein>
    <submittedName>
        <fullName evidence="1">Uncharacterized protein</fullName>
    </submittedName>
</protein>
<comment type="caution">
    <text evidence="1">The sequence shown here is derived from an EMBL/GenBank/DDBJ whole genome shotgun (WGS) entry which is preliminary data.</text>
</comment>
<gene>
    <name evidence="1" type="ORF">CCHR01_05224</name>
</gene>
<dbReference type="EMBL" id="JAQOWY010000081">
    <property type="protein sequence ID" value="KAK1852155.1"/>
    <property type="molecule type" value="Genomic_DNA"/>
</dbReference>
<evidence type="ECO:0000313" key="2">
    <source>
        <dbReference type="Proteomes" id="UP001243330"/>
    </source>
</evidence>
<dbReference type="AlphaFoldDB" id="A0AAD9ARG0"/>
<accession>A0AAD9ARG0</accession>
<dbReference type="Proteomes" id="UP001243330">
    <property type="component" value="Unassembled WGS sequence"/>
</dbReference>
<name>A0AAD9ARG0_9PEZI</name>